<evidence type="ECO:0000313" key="3">
    <source>
        <dbReference type="Proteomes" id="UP000265520"/>
    </source>
</evidence>
<dbReference type="Proteomes" id="UP000265520">
    <property type="component" value="Unassembled WGS sequence"/>
</dbReference>
<feature type="compositionally biased region" description="Basic and acidic residues" evidence="1">
    <location>
        <begin position="19"/>
        <end position="36"/>
    </location>
</feature>
<dbReference type="EMBL" id="LXQA010596967">
    <property type="protein sequence ID" value="MCI61293.1"/>
    <property type="molecule type" value="Genomic_DNA"/>
</dbReference>
<dbReference type="AlphaFoldDB" id="A0A392TJI3"/>
<evidence type="ECO:0000256" key="1">
    <source>
        <dbReference type="SAM" id="MobiDB-lite"/>
    </source>
</evidence>
<organism evidence="2 3">
    <name type="scientific">Trifolium medium</name>
    <dbReference type="NCBI Taxonomy" id="97028"/>
    <lineage>
        <taxon>Eukaryota</taxon>
        <taxon>Viridiplantae</taxon>
        <taxon>Streptophyta</taxon>
        <taxon>Embryophyta</taxon>
        <taxon>Tracheophyta</taxon>
        <taxon>Spermatophyta</taxon>
        <taxon>Magnoliopsida</taxon>
        <taxon>eudicotyledons</taxon>
        <taxon>Gunneridae</taxon>
        <taxon>Pentapetalae</taxon>
        <taxon>rosids</taxon>
        <taxon>fabids</taxon>
        <taxon>Fabales</taxon>
        <taxon>Fabaceae</taxon>
        <taxon>Papilionoideae</taxon>
        <taxon>50 kb inversion clade</taxon>
        <taxon>NPAAA clade</taxon>
        <taxon>Hologalegina</taxon>
        <taxon>IRL clade</taxon>
        <taxon>Trifolieae</taxon>
        <taxon>Trifolium</taxon>
    </lineage>
</organism>
<protein>
    <submittedName>
        <fullName evidence="2">Uncharacterized protein</fullName>
    </submittedName>
</protein>
<proteinExistence type="predicted"/>
<comment type="caution">
    <text evidence="2">The sequence shown here is derived from an EMBL/GenBank/DDBJ whole genome shotgun (WGS) entry which is preliminary data.</text>
</comment>
<evidence type="ECO:0000313" key="2">
    <source>
        <dbReference type="EMBL" id="MCI61293.1"/>
    </source>
</evidence>
<sequence>IQDNPHIESEYESSSENEDSQRKMMTDDGEEKKISDDDGMNSMSVVDEIPTGRSLLEVCMWSFLLL</sequence>
<feature type="non-terminal residue" evidence="2">
    <location>
        <position position="1"/>
    </location>
</feature>
<keyword evidence="3" id="KW-1185">Reference proteome</keyword>
<feature type="region of interest" description="Disordered" evidence="1">
    <location>
        <begin position="1"/>
        <end position="45"/>
    </location>
</feature>
<accession>A0A392TJI3</accession>
<name>A0A392TJI3_9FABA</name>
<reference evidence="2 3" key="1">
    <citation type="journal article" date="2018" name="Front. Plant Sci.">
        <title>Red Clover (Trifolium pratense) and Zigzag Clover (T. medium) - A Picture of Genomic Similarities and Differences.</title>
        <authorList>
            <person name="Dluhosova J."/>
            <person name="Istvanek J."/>
            <person name="Nedelnik J."/>
            <person name="Repkova J."/>
        </authorList>
    </citation>
    <scope>NUCLEOTIDE SEQUENCE [LARGE SCALE GENOMIC DNA]</scope>
    <source>
        <strain evidence="3">cv. 10/8</strain>
        <tissue evidence="2">Leaf</tissue>
    </source>
</reference>